<dbReference type="RefSeq" id="WP_096399980.1">
    <property type="nucleotide sequence ID" value="NZ_AP017368.1"/>
</dbReference>
<proteinExistence type="predicted"/>
<evidence type="ECO:0000256" key="4">
    <source>
        <dbReference type="ARBA" id="ARBA00023136"/>
    </source>
</evidence>
<dbReference type="GO" id="GO:0032259">
    <property type="term" value="P:methylation"/>
    <property type="evidence" value="ECO:0007669"/>
    <property type="project" value="UniProtKB-KW"/>
</dbReference>
<keyword evidence="6" id="KW-0808">Transferase</keyword>
<sequence>MLFLRWLSTILILPLNALFIIPGAILYFSDYRWQTPSMGRIFVAAMFAAVGLALAFWTMRLFHTDGQGTPAPWDPPKKFVVHGPYLYVRNPMMNSVFLMAATEMLVIDSAYLFLWFAVFYLGNLIYIPLIEEKKLEKRFWPAYLEYKRNVPRWLPKLIAWKKQH</sequence>
<evidence type="ECO:0000256" key="3">
    <source>
        <dbReference type="ARBA" id="ARBA00022989"/>
    </source>
</evidence>
<dbReference type="Pfam" id="PF04191">
    <property type="entry name" value="PEMT"/>
    <property type="match status" value="1"/>
</dbReference>
<reference evidence="6 7" key="1">
    <citation type="journal article" date="2017" name="ISME J.">
        <title>Genome of 'Ca. Desulfovibrio trichonymphae', an H2-oxidizing bacterium in a tripartite symbiotic system within a protist cell in the termite gut.</title>
        <authorList>
            <person name="Kuwahara H."/>
            <person name="Yuki M."/>
            <person name="Izawa K."/>
            <person name="Ohkuma M."/>
            <person name="Hongoh Y."/>
        </authorList>
    </citation>
    <scope>NUCLEOTIDE SEQUENCE [LARGE SCALE GENOMIC DNA]</scope>
    <source>
        <strain evidence="6 7">Rs-N31</strain>
    </source>
</reference>
<feature type="transmembrane region" description="Helical" evidence="5">
    <location>
        <begin position="6"/>
        <end position="29"/>
    </location>
</feature>
<evidence type="ECO:0000256" key="2">
    <source>
        <dbReference type="ARBA" id="ARBA00022692"/>
    </source>
</evidence>
<keyword evidence="6" id="KW-0489">Methyltransferase</keyword>
<dbReference type="KEGG" id="dtr:RSDT_0923"/>
<dbReference type="EMBL" id="AP017368">
    <property type="protein sequence ID" value="BAV92435.1"/>
    <property type="molecule type" value="Genomic_DNA"/>
</dbReference>
<evidence type="ECO:0000256" key="1">
    <source>
        <dbReference type="ARBA" id="ARBA00004127"/>
    </source>
</evidence>
<feature type="transmembrane region" description="Helical" evidence="5">
    <location>
        <begin position="41"/>
        <end position="59"/>
    </location>
</feature>
<gene>
    <name evidence="6" type="ORF">RSDT_0923</name>
</gene>
<keyword evidence="7" id="KW-1185">Reference proteome</keyword>
<dbReference type="GO" id="GO:0008168">
    <property type="term" value="F:methyltransferase activity"/>
    <property type="evidence" value="ECO:0007669"/>
    <property type="project" value="UniProtKB-KW"/>
</dbReference>
<evidence type="ECO:0000256" key="5">
    <source>
        <dbReference type="SAM" id="Phobius"/>
    </source>
</evidence>
<comment type="subcellular location">
    <subcellularLocation>
        <location evidence="1">Endomembrane system</location>
        <topology evidence="1">Multi-pass membrane protein</topology>
    </subcellularLocation>
</comment>
<name>A0A1J1E3F0_9BACT</name>
<dbReference type="AlphaFoldDB" id="A0A1J1E3F0"/>
<evidence type="ECO:0000313" key="7">
    <source>
        <dbReference type="Proteomes" id="UP000242645"/>
    </source>
</evidence>
<protein>
    <submittedName>
        <fullName evidence="6">Putative transmembrane phospholipid methyltransferase</fullName>
    </submittedName>
</protein>
<dbReference type="OrthoDB" id="5454770at2"/>
<keyword evidence="4 5" id="KW-0472">Membrane</keyword>
<keyword evidence="3 5" id="KW-1133">Transmembrane helix</keyword>
<dbReference type="Gene3D" id="1.20.120.1630">
    <property type="match status" value="1"/>
</dbReference>
<evidence type="ECO:0000313" key="6">
    <source>
        <dbReference type="EMBL" id="BAV92435.1"/>
    </source>
</evidence>
<dbReference type="InterPro" id="IPR007318">
    <property type="entry name" value="Phopholipid_MeTrfase"/>
</dbReference>
<dbReference type="GO" id="GO:0012505">
    <property type="term" value="C:endomembrane system"/>
    <property type="evidence" value="ECO:0007669"/>
    <property type="project" value="UniProtKB-SubCell"/>
</dbReference>
<keyword evidence="2 5" id="KW-0812">Transmembrane</keyword>
<dbReference type="Proteomes" id="UP000242645">
    <property type="component" value="Chromosome"/>
</dbReference>
<organism evidence="6 7">
    <name type="scientific">Candidatus Desulfovibrio trichonymphae</name>
    <dbReference type="NCBI Taxonomy" id="1725232"/>
    <lineage>
        <taxon>Bacteria</taxon>
        <taxon>Pseudomonadati</taxon>
        <taxon>Thermodesulfobacteriota</taxon>
        <taxon>Desulfovibrionia</taxon>
        <taxon>Desulfovibrionales</taxon>
        <taxon>Desulfovibrionaceae</taxon>
        <taxon>Desulfovibrio</taxon>
    </lineage>
</organism>
<feature type="transmembrane region" description="Helical" evidence="5">
    <location>
        <begin position="110"/>
        <end position="129"/>
    </location>
</feature>
<accession>A0A1J1E3F0</accession>